<evidence type="ECO:0000313" key="8">
    <source>
        <dbReference type="Proteomes" id="UP000248745"/>
    </source>
</evidence>
<dbReference type="Proteomes" id="UP000248745">
    <property type="component" value="Unassembled WGS sequence"/>
</dbReference>
<keyword evidence="8" id="KW-1185">Reference proteome</keyword>
<gene>
    <name evidence="7" type="ORF">DN068_09400</name>
</gene>
<feature type="signal peptide" evidence="5">
    <location>
        <begin position="1"/>
        <end position="20"/>
    </location>
</feature>
<dbReference type="GO" id="GO:0009055">
    <property type="term" value="F:electron transfer activity"/>
    <property type="evidence" value="ECO:0007669"/>
    <property type="project" value="InterPro"/>
</dbReference>
<dbReference type="PROSITE" id="PS51257">
    <property type="entry name" value="PROKAR_LIPOPROTEIN"/>
    <property type="match status" value="1"/>
</dbReference>
<dbReference type="PANTHER" id="PTHR40394">
    <property type="entry name" value="LIPOPROTEIN-RELATED"/>
    <property type="match status" value="1"/>
</dbReference>
<dbReference type="GO" id="GO:0046872">
    <property type="term" value="F:metal ion binding"/>
    <property type="evidence" value="ECO:0007669"/>
    <property type="project" value="UniProtKB-KW"/>
</dbReference>
<keyword evidence="2 4" id="KW-0479">Metal-binding</keyword>
<keyword evidence="5" id="KW-0732">Signal</keyword>
<dbReference type="PANTHER" id="PTHR40394:SF2">
    <property type="entry name" value="QUINOL:CYTOCHROME C OXIDOREDUCTASE MEMBRANE PROTEIN"/>
    <property type="match status" value="1"/>
</dbReference>
<keyword evidence="1 4" id="KW-0349">Heme</keyword>
<dbReference type="PROSITE" id="PS51007">
    <property type="entry name" value="CYTC"/>
    <property type="match status" value="1"/>
</dbReference>
<organism evidence="7 8">
    <name type="scientific">Taibaiella soli</name>
    <dbReference type="NCBI Taxonomy" id="1649169"/>
    <lineage>
        <taxon>Bacteria</taxon>
        <taxon>Pseudomonadati</taxon>
        <taxon>Bacteroidota</taxon>
        <taxon>Chitinophagia</taxon>
        <taxon>Chitinophagales</taxon>
        <taxon>Chitinophagaceae</taxon>
        <taxon>Taibaiella</taxon>
    </lineage>
</organism>
<evidence type="ECO:0000259" key="6">
    <source>
        <dbReference type="PROSITE" id="PS51007"/>
    </source>
</evidence>
<dbReference type="SUPFAM" id="SSF46626">
    <property type="entry name" value="Cytochrome c"/>
    <property type="match status" value="1"/>
</dbReference>
<reference evidence="7 8" key="1">
    <citation type="submission" date="2018-06" db="EMBL/GenBank/DDBJ databases">
        <title>Mucibacter soli gen. nov., sp. nov., a new member of the family Chitinophagaceae producing mucin.</title>
        <authorList>
            <person name="Kim M.-K."/>
            <person name="Park S."/>
            <person name="Kim T.-S."/>
            <person name="Joung Y."/>
            <person name="Han J.-H."/>
            <person name="Kim S.B."/>
        </authorList>
    </citation>
    <scope>NUCLEOTIDE SEQUENCE [LARGE SCALE GENOMIC DNA]</scope>
    <source>
        <strain evidence="7 8">R1-15</strain>
    </source>
</reference>
<dbReference type="Gene3D" id="1.10.760.10">
    <property type="entry name" value="Cytochrome c-like domain"/>
    <property type="match status" value="1"/>
</dbReference>
<dbReference type="GO" id="GO:0020037">
    <property type="term" value="F:heme binding"/>
    <property type="evidence" value="ECO:0007669"/>
    <property type="project" value="InterPro"/>
</dbReference>
<evidence type="ECO:0000256" key="4">
    <source>
        <dbReference type="PROSITE-ProRule" id="PRU00433"/>
    </source>
</evidence>
<proteinExistence type="predicted"/>
<dbReference type="Pfam" id="PF13442">
    <property type="entry name" value="Cytochrome_CBB3"/>
    <property type="match status" value="1"/>
</dbReference>
<evidence type="ECO:0000313" key="7">
    <source>
        <dbReference type="EMBL" id="PZF73079.1"/>
    </source>
</evidence>
<sequence>MNKTKSIVVASLMVGMGLTACNSGNVRRNPGKTYAPDMTYSRAYDAYTSNPNFADSQTSRKPVDGTIAIGHELPDHLVEGDTNAYKTFTTAARFDEAQLKEGQRLFNIYCGICHGQNLDGNGPLYNGGNGKFAAAPANFKDGKYLHMPVGQMYAAVKFGKNAMGSYASQVDIKQRWMILAYIKKVQSENGGEAFVFGTAAPAKDSTKAAAPAADTTKKVAAATGAENNKKG</sequence>
<evidence type="ECO:0000256" key="5">
    <source>
        <dbReference type="SAM" id="SignalP"/>
    </source>
</evidence>
<feature type="domain" description="Cytochrome c" evidence="6">
    <location>
        <begin position="97"/>
        <end position="186"/>
    </location>
</feature>
<evidence type="ECO:0000256" key="1">
    <source>
        <dbReference type="ARBA" id="ARBA00022617"/>
    </source>
</evidence>
<accession>A0A2W2BA10</accession>
<dbReference type="InterPro" id="IPR036909">
    <property type="entry name" value="Cyt_c-like_dom_sf"/>
</dbReference>
<comment type="caution">
    <text evidence="7">The sequence shown here is derived from an EMBL/GenBank/DDBJ whole genome shotgun (WGS) entry which is preliminary data.</text>
</comment>
<dbReference type="AlphaFoldDB" id="A0A2W2BA10"/>
<name>A0A2W2BA10_9BACT</name>
<dbReference type="EMBL" id="QKTW01000015">
    <property type="protein sequence ID" value="PZF73079.1"/>
    <property type="molecule type" value="Genomic_DNA"/>
</dbReference>
<evidence type="ECO:0000256" key="2">
    <source>
        <dbReference type="ARBA" id="ARBA00022723"/>
    </source>
</evidence>
<dbReference type="OrthoDB" id="9796771at2"/>
<protein>
    <submittedName>
        <fullName evidence="7">Cytochrome c</fullName>
    </submittedName>
</protein>
<dbReference type="RefSeq" id="WP_110998657.1">
    <property type="nucleotide sequence ID" value="NZ_QKTW01000015.1"/>
</dbReference>
<keyword evidence="3 4" id="KW-0408">Iron</keyword>
<evidence type="ECO:0000256" key="3">
    <source>
        <dbReference type="ARBA" id="ARBA00023004"/>
    </source>
</evidence>
<feature type="chain" id="PRO_5015898531" evidence="5">
    <location>
        <begin position="21"/>
        <end position="231"/>
    </location>
</feature>
<dbReference type="InterPro" id="IPR009056">
    <property type="entry name" value="Cyt_c-like_dom"/>
</dbReference>